<dbReference type="Pfam" id="PF00563">
    <property type="entry name" value="EAL"/>
    <property type="match status" value="1"/>
</dbReference>
<evidence type="ECO:0000313" key="5">
    <source>
        <dbReference type="EMBL" id="NVI45933.1"/>
    </source>
</evidence>
<dbReference type="InterPro" id="IPR035965">
    <property type="entry name" value="PAS-like_dom_sf"/>
</dbReference>
<feature type="region of interest" description="Disordered" evidence="1">
    <location>
        <begin position="891"/>
        <end position="910"/>
    </location>
</feature>
<dbReference type="CDD" id="cd12914">
    <property type="entry name" value="PDC1_DGC_like"/>
    <property type="match status" value="1"/>
</dbReference>
<dbReference type="InterPro" id="IPR052155">
    <property type="entry name" value="Biofilm_reg_signaling"/>
</dbReference>
<dbReference type="InterPro" id="IPR001633">
    <property type="entry name" value="EAL_dom"/>
</dbReference>
<keyword evidence="2" id="KW-0472">Membrane</keyword>
<evidence type="ECO:0000259" key="4">
    <source>
        <dbReference type="PROSITE" id="PS50887"/>
    </source>
</evidence>
<dbReference type="Pfam" id="PF00990">
    <property type="entry name" value="GGDEF"/>
    <property type="match status" value="1"/>
</dbReference>
<dbReference type="PROSITE" id="PS50887">
    <property type="entry name" value="GGDEF"/>
    <property type="match status" value="1"/>
</dbReference>
<accession>A0A973W1S9</accession>
<dbReference type="CDD" id="cd01949">
    <property type="entry name" value="GGDEF"/>
    <property type="match status" value="1"/>
</dbReference>
<dbReference type="InterPro" id="IPR035919">
    <property type="entry name" value="EAL_sf"/>
</dbReference>
<dbReference type="PANTHER" id="PTHR44757:SF2">
    <property type="entry name" value="BIOFILM ARCHITECTURE MAINTENANCE PROTEIN MBAA"/>
    <property type="match status" value="1"/>
</dbReference>
<dbReference type="InterPro" id="IPR029787">
    <property type="entry name" value="Nucleotide_cyclase"/>
</dbReference>
<keyword evidence="2" id="KW-1133">Transmembrane helix</keyword>
<dbReference type="PROSITE" id="PS50883">
    <property type="entry name" value="EAL"/>
    <property type="match status" value="1"/>
</dbReference>
<organism evidence="5">
    <name type="scientific">Bradyrhizobium septentrionale</name>
    <dbReference type="NCBI Taxonomy" id="1404411"/>
    <lineage>
        <taxon>Bacteria</taxon>
        <taxon>Pseudomonadati</taxon>
        <taxon>Pseudomonadota</taxon>
        <taxon>Alphaproteobacteria</taxon>
        <taxon>Hyphomicrobiales</taxon>
        <taxon>Nitrobacteraceae</taxon>
        <taxon>Bradyrhizobium</taxon>
    </lineage>
</organism>
<dbReference type="Gene3D" id="3.30.450.20">
    <property type="entry name" value="PAS domain"/>
    <property type="match status" value="3"/>
</dbReference>
<proteinExistence type="predicted"/>
<feature type="transmembrane region" description="Helical" evidence="2">
    <location>
        <begin position="20"/>
        <end position="42"/>
    </location>
</feature>
<dbReference type="SUPFAM" id="SSF55073">
    <property type="entry name" value="Nucleotide cyclase"/>
    <property type="match status" value="1"/>
</dbReference>
<dbReference type="RefSeq" id="WP_166205335.1">
    <property type="nucleotide sequence ID" value="NZ_CP088285.1"/>
</dbReference>
<sequence>MKSNGSASFNVASVIGRGPIRWLILGGAVLMAAIAIGATLMAENFRERALHNSERELENTVLLLARHFDQQLDDLEVVQRDLIAFMRDNGIATPENYRRRMSAADIHAMLKSKMDALSNVGSLNVFDADGVLINSSGAWPLPQASIADRSYFQIFKSSPYSPDMQVAPVVSRISGLWTTVIVRKVTGPHGEFLGVVGRGIEPATFEKFFSTVALGEGAAISMHHRDGTLLARYPHAEELIGKNFRTGPVNQQQVFELPRSTTRLASPVDGKDRLVSSRALTKFPIVVVATTTTEAALANWREQIAILIAVTSISVLAIAILLTLVVRKLVHQHRAQQQRLTLEKLRLDTAVNNMTQGLLLFDAAQRLVICNKRYVEMYALSADIIKPGCSFRDVIVHRHQTGSFQGDVERYVNIVLRDVAVRNTMVITTPDGRSIQVVNEPLADGGWLATHEDVTERRRAEERITHLAHYDALTDLPNRAPFHEEIKRELPHVAPDSQLAVLYIDIDEFKGVNDSLGHMVGDELLKSVARTLSGVIGDGDFVARLGGDEFAIVQTGVKNEIEVTDLVARIYEAIRLPYQCLGHQVTTDASIGIALAPKDGTDVDQILKNADLAMYAAKSAGRRISRFFEPAMDADARARRELEMELRQTIAAGHGLEVHYQPCVDLRSNEITGCEALVRWRHPQRGMISPADFVPIAEETGLINQLGEWVLLTACKEAVNWPDHVRLAVNVSPVQFRSGTLALKVIAALAASGLSAGRLELEITEAVLIRDDETALAALHQLRAIGIRIALDDFGTGYSSLSYLKRFPFDKIKIDRCFVTDIADPQGSAGIVEAVVNIAAERSMTTTAEGVETAQQQQLLRELGCSEMQGYLFSPPKPAAQIRELLAGHHRGPAAGEGQTGRRRPIVRTA</sequence>
<dbReference type="SUPFAM" id="SSF141868">
    <property type="entry name" value="EAL domain-like"/>
    <property type="match status" value="1"/>
</dbReference>
<dbReference type="CDD" id="cd01948">
    <property type="entry name" value="EAL"/>
    <property type="match status" value="1"/>
</dbReference>
<comment type="caution">
    <text evidence="5">The sequence shown here is derived from an EMBL/GenBank/DDBJ whole genome shotgun (WGS) entry which is preliminary data.</text>
</comment>
<dbReference type="SMART" id="SM00267">
    <property type="entry name" value="GGDEF"/>
    <property type="match status" value="1"/>
</dbReference>
<dbReference type="Pfam" id="PF22588">
    <property type="entry name" value="dCache_1_like"/>
    <property type="match status" value="1"/>
</dbReference>
<reference evidence="5" key="1">
    <citation type="submission" date="2020-06" db="EMBL/GenBank/DDBJ databases">
        <title>Whole Genome Sequence of Bradyrhizobium sp. Strain 1S1.</title>
        <authorList>
            <person name="Bromfield E.S.P."/>
            <person name="Cloutier S."/>
        </authorList>
    </citation>
    <scope>NUCLEOTIDE SEQUENCE [LARGE SCALE GENOMIC DNA]</scope>
    <source>
        <strain evidence="5">1S1</strain>
    </source>
</reference>
<keyword evidence="2" id="KW-0812">Transmembrane</keyword>
<evidence type="ECO:0000256" key="1">
    <source>
        <dbReference type="SAM" id="MobiDB-lite"/>
    </source>
</evidence>
<dbReference type="Gene3D" id="3.30.70.270">
    <property type="match status" value="1"/>
</dbReference>
<dbReference type="SMART" id="SM00052">
    <property type="entry name" value="EAL"/>
    <property type="match status" value="1"/>
</dbReference>
<name>A0A973W1S9_9BRAD</name>
<dbReference type="InterPro" id="IPR054327">
    <property type="entry name" value="His-kinase-like_sensor"/>
</dbReference>
<dbReference type="AlphaFoldDB" id="A0A973W1S9"/>
<dbReference type="EMBL" id="JAAOLE020000001">
    <property type="protein sequence ID" value="NVI45933.1"/>
    <property type="molecule type" value="Genomic_DNA"/>
</dbReference>
<gene>
    <name evidence="5" type="ORF">HAP48_023820</name>
</gene>
<dbReference type="NCBIfam" id="TIGR00254">
    <property type="entry name" value="GGDEF"/>
    <property type="match status" value="1"/>
</dbReference>
<dbReference type="CDD" id="cd12915">
    <property type="entry name" value="PDC2_DGC_like"/>
    <property type="match status" value="1"/>
</dbReference>
<dbReference type="InterPro" id="IPR043128">
    <property type="entry name" value="Rev_trsase/Diguanyl_cyclase"/>
</dbReference>
<dbReference type="Pfam" id="PF12860">
    <property type="entry name" value="PAS_7"/>
    <property type="match status" value="1"/>
</dbReference>
<evidence type="ECO:0000256" key="2">
    <source>
        <dbReference type="SAM" id="Phobius"/>
    </source>
</evidence>
<dbReference type="Gene3D" id="3.20.20.450">
    <property type="entry name" value="EAL domain"/>
    <property type="match status" value="1"/>
</dbReference>
<protein>
    <submittedName>
        <fullName evidence="5">EAL domain-containing protein</fullName>
    </submittedName>
</protein>
<feature type="domain" description="EAL" evidence="3">
    <location>
        <begin position="639"/>
        <end position="890"/>
    </location>
</feature>
<feature type="transmembrane region" description="Helical" evidence="2">
    <location>
        <begin position="304"/>
        <end position="326"/>
    </location>
</feature>
<dbReference type="InterPro" id="IPR000160">
    <property type="entry name" value="GGDEF_dom"/>
</dbReference>
<feature type="domain" description="GGDEF" evidence="4">
    <location>
        <begin position="497"/>
        <end position="630"/>
    </location>
</feature>
<dbReference type="PANTHER" id="PTHR44757">
    <property type="entry name" value="DIGUANYLATE CYCLASE DGCP"/>
    <property type="match status" value="1"/>
</dbReference>
<feature type="compositionally biased region" description="Basic residues" evidence="1">
    <location>
        <begin position="901"/>
        <end position="910"/>
    </location>
</feature>
<evidence type="ECO:0000259" key="3">
    <source>
        <dbReference type="PROSITE" id="PS50883"/>
    </source>
</evidence>
<dbReference type="SUPFAM" id="SSF55785">
    <property type="entry name" value="PYP-like sensor domain (PAS domain)"/>
    <property type="match status" value="1"/>
</dbReference>